<organism evidence="2 3">
    <name type="scientific">Lasiosphaeris hirsuta</name>
    <dbReference type="NCBI Taxonomy" id="260670"/>
    <lineage>
        <taxon>Eukaryota</taxon>
        <taxon>Fungi</taxon>
        <taxon>Dikarya</taxon>
        <taxon>Ascomycota</taxon>
        <taxon>Pezizomycotina</taxon>
        <taxon>Sordariomycetes</taxon>
        <taxon>Sordariomycetidae</taxon>
        <taxon>Sordariales</taxon>
        <taxon>Lasiosphaeriaceae</taxon>
        <taxon>Lasiosphaeris</taxon>
    </lineage>
</organism>
<dbReference type="AlphaFoldDB" id="A0AA39ZV64"/>
<reference evidence="2" key="1">
    <citation type="submission" date="2023-06" db="EMBL/GenBank/DDBJ databases">
        <title>Genome-scale phylogeny and comparative genomics of the fungal order Sordariales.</title>
        <authorList>
            <consortium name="Lawrence Berkeley National Laboratory"/>
            <person name="Hensen N."/>
            <person name="Bonometti L."/>
            <person name="Westerberg I."/>
            <person name="Brannstrom I.O."/>
            <person name="Guillou S."/>
            <person name="Cros-Aarteil S."/>
            <person name="Calhoun S."/>
            <person name="Haridas S."/>
            <person name="Kuo A."/>
            <person name="Mondo S."/>
            <person name="Pangilinan J."/>
            <person name="Riley R."/>
            <person name="Labutti K."/>
            <person name="Andreopoulos B."/>
            <person name="Lipzen A."/>
            <person name="Chen C."/>
            <person name="Yanf M."/>
            <person name="Daum C."/>
            <person name="Ng V."/>
            <person name="Clum A."/>
            <person name="Steindorff A."/>
            <person name="Ohm R."/>
            <person name="Martin F."/>
            <person name="Silar P."/>
            <person name="Natvig D."/>
            <person name="Lalanne C."/>
            <person name="Gautier V."/>
            <person name="Ament-Velasquez S.L."/>
            <person name="Kruys A."/>
            <person name="Hutchinson M.I."/>
            <person name="Powell A.J."/>
            <person name="Barry K."/>
            <person name="Miller A.N."/>
            <person name="Grigoriev I.V."/>
            <person name="Debuchy R."/>
            <person name="Gladieux P."/>
            <person name="Thoren M.H."/>
            <person name="Johannesson H."/>
        </authorList>
    </citation>
    <scope>NUCLEOTIDE SEQUENCE</scope>
    <source>
        <strain evidence="2">SMH4607-1</strain>
    </source>
</reference>
<keyword evidence="3" id="KW-1185">Reference proteome</keyword>
<sequence>MGYLSPRGPPRSSKTRAHRLTLCAWEAGQCGRAKTTRNVQCAECSLPAGYLPASQSSRRFAGGRLWWSGTLLLIEGRLRDILCRWAAQGLWPQMNQMAFLECAASAISGAAIPVLSAEAKSNMSPICPYMSLGLCSCTCIWFKVLCVLRMGRHPCCAVCLPVAPVCRSAVTPSADSIGPDPAEGGRDSASRASEAAAAAAAAAKYRCPYDGIMDRWGS</sequence>
<name>A0AA39ZV64_9PEZI</name>
<feature type="region of interest" description="Disordered" evidence="1">
    <location>
        <begin position="171"/>
        <end position="191"/>
    </location>
</feature>
<proteinExistence type="predicted"/>
<dbReference type="Proteomes" id="UP001172102">
    <property type="component" value="Unassembled WGS sequence"/>
</dbReference>
<protein>
    <submittedName>
        <fullName evidence="2">Uncharacterized protein</fullName>
    </submittedName>
</protein>
<evidence type="ECO:0000313" key="2">
    <source>
        <dbReference type="EMBL" id="KAK0704324.1"/>
    </source>
</evidence>
<gene>
    <name evidence="2" type="ORF">B0H67DRAFT_591110</name>
</gene>
<evidence type="ECO:0000313" key="3">
    <source>
        <dbReference type="Proteomes" id="UP001172102"/>
    </source>
</evidence>
<accession>A0AA39ZV64</accession>
<evidence type="ECO:0000256" key="1">
    <source>
        <dbReference type="SAM" id="MobiDB-lite"/>
    </source>
</evidence>
<dbReference type="EMBL" id="JAUKUA010000007">
    <property type="protein sequence ID" value="KAK0704324.1"/>
    <property type="molecule type" value="Genomic_DNA"/>
</dbReference>
<comment type="caution">
    <text evidence="2">The sequence shown here is derived from an EMBL/GenBank/DDBJ whole genome shotgun (WGS) entry which is preliminary data.</text>
</comment>